<accession>A0ABY3RNZ1</accession>
<name>A0ABY3RNZ1_9BRAD</name>
<protein>
    <submittedName>
        <fullName evidence="3">Beta-lactamase family protein</fullName>
    </submittedName>
</protein>
<sequence length="419" mass="44879">MILAAAAVAFTTIVTPLAAAPLPEAKPDDVGFSQGGLARMDDFFAREIAAKRVPGAVVAIARDGKLVHYKAYGELDPVKGTPMPLDAIFALASMTKPMAAVGALTLMEQGRLPLQAKLSDYYPAFADMKVGVAQEDGSLLLVPQARPILIHDLYRHTSGLMYGGRPDSSSPVARLYPDGTAPAVEGDTQAFIERITKLPLAHQPGTQFEYGFSIDVLGAVVEKVSEQRLGEYLSNNLWKPLGMADATFAPTDAQRPRLARPFPNDPLTGKPQAIRLLDTPTKSDCGGACSFATVGDYIRFGQMLLNGGELDGQRILSPKTVHHMTSNHLGPEIKNTVATIEPHRAGFGFGLSVAVRTGEGLSAVPGNPGEFSWNGAFGTQFFCDPKERLVVVVGTAAPGDLRKYYREQVQNIVYGAMVR</sequence>
<dbReference type="Gene3D" id="3.40.710.10">
    <property type="entry name" value="DD-peptidase/beta-lactamase superfamily"/>
    <property type="match status" value="1"/>
</dbReference>
<dbReference type="Pfam" id="PF00144">
    <property type="entry name" value="Beta-lactamase"/>
    <property type="match status" value="1"/>
</dbReference>
<proteinExistence type="predicted"/>
<dbReference type="InterPro" id="IPR050789">
    <property type="entry name" value="Diverse_Enzym_Activities"/>
</dbReference>
<evidence type="ECO:0000256" key="1">
    <source>
        <dbReference type="SAM" id="SignalP"/>
    </source>
</evidence>
<dbReference type="PANTHER" id="PTHR43283:SF3">
    <property type="entry name" value="BETA-LACTAMASE FAMILY PROTEIN (AFU_ORTHOLOGUE AFUA_5G07500)"/>
    <property type="match status" value="1"/>
</dbReference>
<dbReference type="EMBL" id="CP088156">
    <property type="protein sequence ID" value="UFZ08408.1"/>
    <property type="molecule type" value="Genomic_DNA"/>
</dbReference>
<evidence type="ECO:0000259" key="2">
    <source>
        <dbReference type="Pfam" id="PF00144"/>
    </source>
</evidence>
<dbReference type="PANTHER" id="PTHR43283">
    <property type="entry name" value="BETA-LACTAMASE-RELATED"/>
    <property type="match status" value="1"/>
</dbReference>
<gene>
    <name evidence="3" type="ORF">LQG66_19140</name>
</gene>
<organism evidence="3 4">
    <name type="scientific">Bradyrhizobium ontarionense</name>
    <dbReference type="NCBI Taxonomy" id="2898149"/>
    <lineage>
        <taxon>Bacteria</taxon>
        <taxon>Pseudomonadati</taxon>
        <taxon>Pseudomonadota</taxon>
        <taxon>Alphaproteobacteria</taxon>
        <taxon>Hyphomicrobiales</taxon>
        <taxon>Nitrobacteraceae</taxon>
        <taxon>Bradyrhizobium</taxon>
    </lineage>
</organism>
<evidence type="ECO:0000313" key="3">
    <source>
        <dbReference type="EMBL" id="UFZ08408.1"/>
    </source>
</evidence>
<keyword evidence="1" id="KW-0732">Signal</keyword>
<keyword evidence="4" id="KW-1185">Reference proteome</keyword>
<dbReference type="InterPro" id="IPR001466">
    <property type="entry name" value="Beta-lactam-related"/>
</dbReference>
<feature type="domain" description="Beta-lactamase-related" evidence="2">
    <location>
        <begin position="41"/>
        <end position="399"/>
    </location>
</feature>
<dbReference type="SUPFAM" id="SSF56601">
    <property type="entry name" value="beta-lactamase/transpeptidase-like"/>
    <property type="match status" value="1"/>
</dbReference>
<reference evidence="3" key="1">
    <citation type="journal article" date="2024" name="Antonie Van Leeuwenhoek">
        <title>Bradyrhizobium ontarionense sp. nov., a novel bacterial symbiont isolated from Aeschynomene indica (Indian jointvetch), harbours photosynthesis, nitrogen fixation and nitrous oxide (N2O) reductase genes.</title>
        <authorList>
            <person name="Bromfield E.S.P."/>
            <person name="Cloutier S."/>
        </authorList>
    </citation>
    <scope>NUCLEOTIDE SEQUENCE</scope>
    <source>
        <strain evidence="3">A19</strain>
    </source>
</reference>
<feature type="signal peptide" evidence="1">
    <location>
        <begin position="1"/>
        <end position="19"/>
    </location>
</feature>
<dbReference type="Proteomes" id="UP001431010">
    <property type="component" value="Chromosome"/>
</dbReference>
<feature type="chain" id="PRO_5046053509" evidence="1">
    <location>
        <begin position="20"/>
        <end position="419"/>
    </location>
</feature>
<evidence type="ECO:0000313" key="4">
    <source>
        <dbReference type="Proteomes" id="UP001431010"/>
    </source>
</evidence>
<dbReference type="InterPro" id="IPR012338">
    <property type="entry name" value="Beta-lactam/transpept-like"/>
</dbReference>